<gene>
    <name evidence="2" type="ORF">K8V47_03790</name>
</gene>
<evidence type="ECO:0000313" key="3">
    <source>
        <dbReference type="Proteomes" id="UP000711407"/>
    </source>
</evidence>
<dbReference type="Gene3D" id="3.60.15.10">
    <property type="entry name" value="Ribonuclease Z/Hydroxyacylglutathione hydrolase-like"/>
    <property type="match status" value="1"/>
</dbReference>
<dbReference type="AlphaFoldDB" id="A0A921E8U4"/>
<dbReference type="GO" id="GO:0005737">
    <property type="term" value="C:cytoplasm"/>
    <property type="evidence" value="ECO:0007669"/>
    <property type="project" value="TreeGrafter"/>
</dbReference>
<sequence length="355" mass="39660">MILAALAAALGAAWVPLGRTPSGDRLERIKRSPHYRDGAFHNLSATPMMTSGKSRWTTMWEFLFAPKPADLAPKSAVRSVKTDLTKLDRQTDRFVWFGHSSYLLINGGSTFLVDPVLTSRYPTSLMMKPFKGSDIYTPDDIPPVDYLIITHDHYDHLDYATVKALKDRIGSVICPLGVGEHFEYWGYPPESIIELDWDESVTLPSGQLVTCLPARHFSGRFLRQNPTLWASFMLQGSTTAYIGGDSGYGPHFAEIGRRFPRIDVAMIEDGQYNEGWKYIHTLPEQLDSVIRDLSPRLVIPVHNGKFALSRHPWDEPLAKIKQLADTTSDKDGYISMTADTAVILATPVIGLPIDL</sequence>
<comment type="caution">
    <text evidence="2">The sequence shown here is derived from an EMBL/GenBank/DDBJ whole genome shotgun (WGS) entry which is preliminary data.</text>
</comment>
<dbReference type="InterPro" id="IPR024884">
    <property type="entry name" value="NAPE-PLD"/>
</dbReference>
<reference evidence="2" key="1">
    <citation type="journal article" date="2021" name="PeerJ">
        <title>Extensive microbial diversity within the chicken gut microbiome revealed by metagenomics and culture.</title>
        <authorList>
            <person name="Gilroy R."/>
            <person name="Ravi A."/>
            <person name="Getino M."/>
            <person name="Pursley I."/>
            <person name="Horton D.L."/>
            <person name="Alikhan N.F."/>
            <person name="Baker D."/>
            <person name="Gharbi K."/>
            <person name="Hall N."/>
            <person name="Watson M."/>
            <person name="Adriaenssens E.M."/>
            <person name="Foster-Nyarko E."/>
            <person name="Jarju S."/>
            <person name="Secka A."/>
            <person name="Antonio M."/>
            <person name="Oren A."/>
            <person name="Chaudhuri R.R."/>
            <person name="La Ragione R."/>
            <person name="Hildebrand F."/>
            <person name="Pallen M.J."/>
        </authorList>
    </citation>
    <scope>NUCLEOTIDE SEQUENCE</scope>
    <source>
        <strain evidence="2">4100</strain>
    </source>
</reference>
<evidence type="ECO:0000259" key="1">
    <source>
        <dbReference type="Pfam" id="PF12706"/>
    </source>
</evidence>
<dbReference type="PANTHER" id="PTHR15032">
    <property type="entry name" value="N-ACYL-PHOSPHATIDYLETHANOLAMINE-HYDROLYZING PHOSPHOLIPASE D"/>
    <property type="match status" value="1"/>
</dbReference>
<dbReference type="SUPFAM" id="SSF56281">
    <property type="entry name" value="Metallo-hydrolase/oxidoreductase"/>
    <property type="match status" value="1"/>
</dbReference>
<dbReference type="EMBL" id="DYXT01000021">
    <property type="protein sequence ID" value="HJE38871.1"/>
    <property type="molecule type" value="Genomic_DNA"/>
</dbReference>
<dbReference type="PANTHER" id="PTHR15032:SF4">
    <property type="entry name" value="N-ACYL-PHOSPHATIDYLETHANOLAMINE-HYDROLYZING PHOSPHOLIPASE D"/>
    <property type="match status" value="1"/>
</dbReference>
<dbReference type="Pfam" id="PF12706">
    <property type="entry name" value="Lactamase_B_2"/>
    <property type="match status" value="1"/>
</dbReference>
<reference evidence="2" key="2">
    <citation type="submission" date="2021-09" db="EMBL/GenBank/DDBJ databases">
        <authorList>
            <person name="Gilroy R."/>
        </authorList>
    </citation>
    <scope>NUCLEOTIDE SEQUENCE</scope>
    <source>
        <strain evidence="2">4100</strain>
    </source>
</reference>
<accession>A0A921E8U4</accession>
<name>A0A921E8U4_9BACT</name>
<dbReference type="GO" id="GO:0070290">
    <property type="term" value="F:N-acylphosphatidylethanolamine-specific phospholipase D activity"/>
    <property type="evidence" value="ECO:0007669"/>
    <property type="project" value="InterPro"/>
</dbReference>
<dbReference type="InterPro" id="IPR001279">
    <property type="entry name" value="Metallo-B-lactamas"/>
</dbReference>
<dbReference type="Proteomes" id="UP000711407">
    <property type="component" value="Unassembled WGS sequence"/>
</dbReference>
<evidence type="ECO:0000313" key="2">
    <source>
        <dbReference type="EMBL" id="HJE38871.1"/>
    </source>
</evidence>
<protein>
    <submittedName>
        <fullName evidence="2">MBL fold metallo-hydrolase</fullName>
    </submittedName>
</protein>
<feature type="domain" description="Metallo-beta-lactamase" evidence="1">
    <location>
        <begin position="111"/>
        <end position="302"/>
    </location>
</feature>
<dbReference type="GO" id="GO:0008270">
    <property type="term" value="F:zinc ion binding"/>
    <property type="evidence" value="ECO:0007669"/>
    <property type="project" value="InterPro"/>
</dbReference>
<proteinExistence type="predicted"/>
<dbReference type="InterPro" id="IPR036866">
    <property type="entry name" value="RibonucZ/Hydroxyglut_hydro"/>
</dbReference>
<organism evidence="2 3">
    <name type="scientific">Candidatus Amulumruptor caecigallinarius</name>
    <dbReference type="NCBI Taxonomy" id="2109911"/>
    <lineage>
        <taxon>Bacteria</taxon>
        <taxon>Pseudomonadati</taxon>
        <taxon>Bacteroidota</taxon>
        <taxon>Bacteroidia</taxon>
        <taxon>Bacteroidales</taxon>
        <taxon>Muribaculaceae</taxon>
        <taxon>Candidatus Amulumruptor</taxon>
    </lineage>
</organism>
<dbReference type="PIRSF" id="PIRSF038896">
    <property type="entry name" value="NAPE-PLD"/>
    <property type="match status" value="1"/>
</dbReference>